<dbReference type="AlphaFoldDB" id="A0A1I9G4E8"/>
<organism evidence="1">
    <name type="scientific">Brugia malayi</name>
    <name type="common">Filarial nematode worm</name>
    <dbReference type="NCBI Taxonomy" id="6279"/>
    <lineage>
        <taxon>Eukaryota</taxon>
        <taxon>Metazoa</taxon>
        <taxon>Ecdysozoa</taxon>
        <taxon>Nematoda</taxon>
        <taxon>Chromadorea</taxon>
        <taxon>Rhabditida</taxon>
        <taxon>Spirurina</taxon>
        <taxon>Spiruromorpha</taxon>
        <taxon>Filarioidea</taxon>
        <taxon>Onchocercidae</taxon>
        <taxon>Brugia</taxon>
    </lineage>
</organism>
<sequence>MLRFSQIISYSQNICLHLKMIILSSYDFHLLLILL</sequence>
<proteinExistence type="predicted"/>
<name>A0A1I9G4E8_BRUMA</name>
<evidence type="ECO:0000313" key="1">
    <source>
        <dbReference type="EMBL" id="CDP99585.1"/>
    </source>
</evidence>
<reference evidence="1" key="1">
    <citation type="journal article" date="2007" name="Science">
        <title>Draft genome of the filarial nematode parasite Brugia malayi.</title>
        <authorList>
            <person name="Ghedin E."/>
            <person name="Wang S."/>
            <person name="Spiro D."/>
            <person name="Caler E."/>
            <person name="Zhao Q."/>
            <person name="Crabtree J."/>
            <person name="Allen J.E."/>
            <person name="Delcher A.L."/>
            <person name="Guiliano D.B."/>
            <person name="Miranda-Saavedra D."/>
            <person name="Angiuoli S.V."/>
            <person name="Creasy T."/>
            <person name="Amedeo P."/>
            <person name="Haas B."/>
            <person name="El-Sayed N.M."/>
            <person name="Wortman J.R."/>
            <person name="Feldblyum T."/>
            <person name="Tallon L."/>
            <person name="Schatz M."/>
            <person name="Shumway M."/>
            <person name="Koo H."/>
            <person name="Salzberg S.L."/>
            <person name="Schobel S."/>
            <person name="Pertea M."/>
            <person name="Pop M."/>
            <person name="White O."/>
            <person name="Barton G.J."/>
            <person name="Carlow C.K."/>
            <person name="Crawford M.J."/>
            <person name="Daub J."/>
            <person name="Dimmic M.W."/>
            <person name="Estes C.F."/>
            <person name="Foster J.M."/>
            <person name="Ganatra M."/>
            <person name="Gregory W.F."/>
            <person name="Johnson N.M."/>
            <person name="Jin J."/>
            <person name="Komuniecki R."/>
            <person name="Korf I."/>
            <person name="Kumar S."/>
            <person name="Laney S."/>
            <person name="Li B.W."/>
            <person name="Li W."/>
            <person name="Lindblom T.H."/>
            <person name="Lustigman S."/>
            <person name="Ma D."/>
            <person name="Maina C.V."/>
            <person name="Martin D.M."/>
            <person name="McCarter J.P."/>
            <person name="McReynolds L."/>
            <person name="Mitreva M."/>
            <person name="Nutman T.B."/>
            <person name="Parkinson J."/>
            <person name="Peregrin-Alvarez J.M."/>
            <person name="Poole C."/>
            <person name="Ren Q."/>
            <person name="Saunders L."/>
            <person name="Sluder A.E."/>
            <person name="Smith K."/>
            <person name="Stanke M."/>
            <person name="Unnasch T.R."/>
            <person name="Ware J."/>
            <person name="Wei A.D."/>
            <person name="Weil G."/>
            <person name="Williams D.J."/>
            <person name="Zhang Y."/>
            <person name="Williams S.A."/>
            <person name="Fraser-Liggett C."/>
            <person name="Slatko B."/>
            <person name="Blaxter M.L."/>
            <person name="Scott A.L."/>
        </authorList>
    </citation>
    <scope>NUCLEOTIDE SEQUENCE</scope>
    <source>
        <strain evidence="1">FR3</strain>
    </source>
</reference>
<accession>A0A1I9G4E8</accession>
<reference evidence="1" key="2">
    <citation type="submission" date="2012-12" db="EMBL/GenBank/DDBJ databases">
        <authorList>
            <consortium name="WormBase Consortium"/>
            <person name="Ghedin E."/>
            <person name="Paulini M."/>
        </authorList>
    </citation>
    <scope>NUCLEOTIDE SEQUENCE</scope>
    <source>
        <strain evidence="1">FR3</strain>
    </source>
</reference>
<dbReference type="EMBL" id="LN857010">
    <property type="protein sequence ID" value="CDP99585.1"/>
    <property type="molecule type" value="Genomic_DNA"/>
</dbReference>
<gene>
    <name evidence="1" type="primary">Bm639</name>
    <name evidence="1" type="ORF">BM_Bm639</name>
</gene>
<protein>
    <submittedName>
        <fullName evidence="1">Bm639</fullName>
    </submittedName>
</protein>